<dbReference type="Proteomes" id="UP001228113">
    <property type="component" value="Chromosome"/>
</dbReference>
<keyword evidence="4 5" id="KW-0472">Membrane</keyword>
<dbReference type="RefSeq" id="WP_243334238.1">
    <property type="nucleotide sequence ID" value="NZ_AP027081.1"/>
</dbReference>
<evidence type="ECO:0000313" key="7">
    <source>
        <dbReference type="EMBL" id="BDU76772.1"/>
    </source>
</evidence>
<keyword evidence="3 5" id="KW-1133">Transmembrane helix</keyword>
<dbReference type="InterPro" id="IPR052902">
    <property type="entry name" value="ABC-2_transporter"/>
</dbReference>
<dbReference type="PROSITE" id="PS51012">
    <property type="entry name" value="ABC_TM2"/>
    <property type="match status" value="1"/>
</dbReference>
<sequence>MLFRQFIIEWKLFSRDRAAMFWTFAFPVLMLLGFGTIFRSGSTPTLTLVVSGQAAERSAGVLKALERTPVKPLLLSDAEAQARWRKGDTAAQLEEGPAGPRLKVNTYLVSQGQVTAQIVQQANLALQVVRSGQEPQFLPVAMESPGNAHAANYAAFLLPGLLGVNLMSTGLFSVGMVNVSYREKGKFRRLAVTPLPKWVFLAGQVLHRLTVVLLQVLVMLAVGRLVFGIANQGSYALLGLLLVLGTACFMSMGFALAGFARTSEGYGALSNVVFLPMMFLSGVYFTLDAAPRWMQQAVVALPLSPYLKALRAVFNDGAGLAGHGLELALVGVWTALCFGVALRKFSWA</sequence>
<dbReference type="KEGG" id="msea:METESE_17300"/>
<dbReference type="Pfam" id="PF12698">
    <property type="entry name" value="ABC2_membrane_3"/>
    <property type="match status" value="1"/>
</dbReference>
<feature type="transmembrane region" description="Helical" evidence="5">
    <location>
        <begin position="198"/>
        <end position="223"/>
    </location>
</feature>
<evidence type="ECO:0000259" key="6">
    <source>
        <dbReference type="PROSITE" id="PS51012"/>
    </source>
</evidence>
<dbReference type="PANTHER" id="PTHR43027">
    <property type="entry name" value="DOXORUBICIN RESISTANCE ABC TRANSPORTER PERMEASE PROTEIN DRRC-RELATED"/>
    <property type="match status" value="1"/>
</dbReference>
<comment type="subcellular location">
    <subcellularLocation>
        <location evidence="1">Membrane</location>
        <topology evidence="1">Multi-pass membrane protein</topology>
    </subcellularLocation>
</comment>
<dbReference type="PANTHER" id="PTHR43027:SF2">
    <property type="entry name" value="TRANSPORT PERMEASE PROTEIN"/>
    <property type="match status" value="1"/>
</dbReference>
<evidence type="ECO:0000256" key="4">
    <source>
        <dbReference type="ARBA" id="ARBA00023136"/>
    </source>
</evidence>
<accession>A0AA48GZ90</accession>
<evidence type="ECO:0000313" key="8">
    <source>
        <dbReference type="Proteomes" id="UP001228113"/>
    </source>
</evidence>
<dbReference type="AlphaFoldDB" id="A0AA48GZ90"/>
<feature type="domain" description="ABC transmembrane type-2" evidence="6">
    <location>
        <begin position="122"/>
        <end position="348"/>
    </location>
</feature>
<organism evidence="7 8">
    <name type="scientific">Mesoterricola sediminis</name>
    <dbReference type="NCBI Taxonomy" id="2927980"/>
    <lineage>
        <taxon>Bacteria</taxon>
        <taxon>Pseudomonadati</taxon>
        <taxon>Acidobacteriota</taxon>
        <taxon>Holophagae</taxon>
        <taxon>Holophagales</taxon>
        <taxon>Holophagaceae</taxon>
        <taxon>Mesoterricola</taxon>
    </lineage>
</organism>
<protein>
    <submittedName>
        <fullName evidence="7">Transport permease protein</fullName>
    </submittedName>
</protein>
<feature type="transmembrane region" description="Helical" evidence="5">
    <location>
        <begin position="266"/>
        <end position="287"/>
    </location>
</feature>
<feature type="transmembrane region" description="Helical" evidence="5">
    <location>
        <begin position="320"/>
        <end position="342"/>
    </location>
</feature>
<dbReference type="GO" id="GO:0016020">
    <property type="term" value="C:membrane"/>
    <property type="evidence" value="ECO:0007669"/>
    <property type="project" value="UniProtKB-SubCell"/>
</dbReference>
<evidence type="ECO:0000256" key="3">
    <source>
        <dbReference type="ARBA" id="ARBA00022989"/>
    </source>
</evidence>
<evidence type="ECO:0000256" key="5">
    <source>
        <dbReference type="SAM" id="Phobius"/>
    </source>
</evidence>
<feature type="transmembrane region" description="Helical" evidence="5">
    <location>
        <begin position="235"/>
        <end position="259"/>
    </location>
</feature>
<dbReference type="EMBL" id="AP027081">
    <property type="protein sequence ID" value="BDU76772.1"/>
    <property type="molecule type" value="Genomic_DNA"/>
</dbReference>
<keyword evidence="2 5" id="KW-0812">Transmembrane</keyword>
<dbReference type="InterPro" id="IPR047817">
    <property type="entry name" value="ABC2_TM_bact-type"/>
</dbReference>
<gene>
    <name evidence="7" type="ORF">METESE_17300</name>
</gene>
<proteinExistence type="predicted"/>
<name>A0AA48GZ90_9BACT</name>
<feature type="transmembrane region" description="Helical" evidence="5">
    <location>
        <begin position="20"/>
        <end position="38"/>
    </location>
</feature>
<dbReference type="InterPro" id="IPR013525">
    <property type="entry name" value="ABC2_TM"/>
</dbReference>
<reference evidence="7" key="1">
    <citation type="journal article" date="2023" name="Int. J. Syst. Evol. Microbiol.">
        <title>Mesoterricola silvestris gen. nov., sp. nov., Mesoterricola sediminis sp. nov., Geothrix oryzae sp. nov., Geothrix edaphica sp. nov., Geothrix rubra sp. nov., and Geothrix limicola sp. nov., six novel members of Acidobacteriota isolated from soils.</title>
        <authorList>
            <person name="Itoh H."/>
            <person name="Sugisawa Y."/>
            <person name="Mise K."/>
            <person name="Xu Z."/>
            <person name="Kuniyasu M."/>
            <person name="Ushijima N."/>
            <person name="Kawano K."/>
            <person name="Kobayashi E."/>
            <person name="Shiratori Y."/>
            <person name="Masuda Y."/>
            <person name="Senoo K."/>
        </authorList>
    </citation>
    <scope>NUCLEOTIDE SEQUENCE</scope>
    <source>
        <strain evidence="7">W786</strain>
    </source>
</reference>
<evidence type="ECO:0000256" key="2">
    <source>
        <dbReference type="ARBA" id="ARBA00022692"/>
    </source>
</evidence>
<keyword evidence="8" id="KW-1185">Reference proteome</keyword>
<evidence type="ECO:0000256" key="1">
    <source>
        <dbReference type="ARBA" id="ARBA00004141"/>
    </source>
</evidence>
<feature type="transmembrane region" description="Helical" evidence="5">
    <location>
        <begin position="153"/>
        <end position="177"/>
    </location>
</feature>
<dbReference type="GO" id="GO:0140359">
    <property type="term" value="F:ABC-type transporter activity"/>
    <property type="evidence" value="ECO:0007669"/>
    <property type="project" value="InterPro"/>
</dbReference>